<sequence>MSMNIGVGGNESVYACVSVSVCMRCEDSPCRTHTHARTYAHKFQKSFDAASVVEQRTLRTSTRTHSADRRTHPRRLPDESCVKGRQYHAHCCAHSTQLPLRVLLRWSPHHCPLRQGTPCTRCCGLFSFTGASFGRAGLPL</sequence>
<reference evidence="2" key="1">
    <citation type="submission" date="2015-03" db="EMBL/GenBank/DDBJ databases">
        <title>Wuchereria bancrofti Genome Sequencing Papua New Guinea Strain.</title>
        <authorList>
            <person name="Small S.T."/>
            <person name="Serre D."/>
            <person name="Zimmerman P.A."/>
        </authorList>
    </citation>
    <scope>NUCLEOTIDE SEQUENCE [LARGE SCALE GENOMIC DNA]</scope>
    <source>
        <strain evidence="2">pt0022</strain>
    </source>
</reference>
<evidence type="ECO:0000313" key="3">
    <source>
        <dbReference type="WBParaSite" id="mrna-Wban_10317"/>
    </source>
</evidence>
<evidence type="ECO:0000256" key="1">
    <source>
        <dbReference type="SAM" id="MobiDB-lite"/>
    </source>
</evidence>
<feature type="compositionally biased region" description="Basic and acidic residues" evidence="1">
    <location>
        <begin position="65"/>
        <end position="77"/>
    </location>
</feature>
<dbReference type="Proteomes" id="UP000093561">
    <property type="component" value="Unassembled WGS sequence"/>
</dbReference>
<organism evidence="2 3">
    <name type="scientific">Wuchereria bancrofti</name>
    <dbReference type="NCBI Taxonomy" id="6293"/>
    <lineage>
        <taxon>Eukaryota</taxon>
        <taxon>Metazoa</taxon>
        <taxon>Ecdysozoa</taxon>
        <taxon>Nematoda</taxon>
        <taxon>Chromadorea</taxon>
        <taxon>Rhabditida</taxon>
        <taxon>Spirurina</taxon>
        <taxon>Spiruromorpha</taxon>
        <taxon>Filarioidea</taxon>
        <taxon>Onchocercidae</taxon>
        <taxon>Wuchereria</taxon>
    </lineage>
</organism>
<evidence type="ECO:0000313" key="2">
    <source>
        <dbReference type="Proteomes" id="UP000093561"/>
    </source>
</evidence>
<reference evidence="2" key="2">
    <citation type="journal article" date="2016" name="Mol. Ecol.">
        <title>Population genomics of the filarial nematode parasite Wuchereria bancrofti from mosquitoes.</title>
        <authorList>
            <person name="Small S.T."/>
            <person name="Reimer L.J."/>
            <person name="Tisch D.J."/>
            <person name="King C.L."/>
            <person name="Christensen B.M."/>
            <person name="Siba P.M."/>
            <person name="Kazura J.W."/>
            <person name="Serre D."/>
            <person name="Zimmerman P.A."/>
        </authorList>
    </citation>
    <scope>NUCLEOTIDE SEQUENCE</scope>
    <source>
        <strain evidence="2">pt0022</strain>
    </source>
</reference>
<accession>A0AAF5Q671</accession>
<reference evidence="3" key="3">
    <citation type="submission" date="2024-02" db="UniProtKB">
        <authorList>
            <consortium name="WormBaseParasite"/>
        </authorList>
    </citation>
    <scope>IDENTIFICATION</scope>
    <source>
        <strain evidence="3">pt0022</strain>
    </source>
</reference>
<dbReference type="WBParaSite" id="mrna-Wban_10317">
    <property type="protein sequence ID" value="mrna-Wban_10317"/>
    <property type="gene ID" value="Wban_10317"/>
</dbReference>
<proteinExistence type="predicted"/>
<name>A0AAF5Q671_WUCBA</name>
<feature type="region of interest" description="Disordered" evidence="1">
    <location>
        <begin position="58"/>
        <end position="77"/>
    </location>
</feature>
<protein>
    <submittedName>
        <fullName evidence="3">Uncharacterized protein</fullName>
    </submittedName>
</protein>
<dbReference type="AlphaFoldDB" id="A0AAF5Q671"/>